<dbReference type="InterPro" id="IPR002320">
    <property type="entry name" value="Thr-tRNA-ligase_IIa"/>
</dbReference>
<evidence type="ECO:0000256" key="1">
    <source>
        <dbReference type="ARBA" id="ARBA00008226"/>
    </source>
</evidence>
<evidence type="ECO:0000256" key="7">
    <source>
        <dbReference type="ARBA" id="ARBA00022840"/>
    </source>
</evidence>
<evidence type="ECO:0000256" key="11">
    <source>
        <dbReference type="NCBIfam" id="TIGR00418"/>
    </source>
</evidence>
<evidence type="ECO:0000256" key="5">
    <source>
        <dbReference type="ARBA" id="ARBA00022741"/>
    </source>
</evidence>
<gene>
    <name evidence="13" type="ORF">A2Y49_01260</name>
</gene>
<dbReference type="PANTHER" id="PTHR11451:SF56">
    <property type="entry name" value="THREONINE--TRNA LIGASE 1"/>
    <property type="match status" value="1"/>
</dbReference>
<dbReference type="PROSITE" id="PS50862">
    <property type="entry name" value="AA_TRNA_LIGASE_II"/>
    <property type="match status" value="1"/>
</dbReference>
<evidence type="ECO:0000256" key="2">
    <source>
        <dbReference type="ARBA" id="ARBA00013163"/>
    </source>
</evidence>
<feature type="domain" description="Aminoacyl-transfer RNA synthetases class-II family profile" evidence="12">
    <location>
        <begin position="34"/>
        <end position="309"/>
    </location>
</feature>
<evidence type="ECO:0000256" key="6">
    <source>
        <dbReference type="ARBA" id="ARBA00022833"/>
    </source>
</evidence>
<keyword evidence="9" id="KW-0030">Aminoacyl-tRNA synthetase</keyword>
<keyword evidence="4" id="KW-0479">Metal-binding</keyword>
<dbReference type="SUPFAM" id="SSF55681">
    <property type="entry name" value="Class II aaRS and biotin synthetases"/>
    <property type="match status" value="1"/>
</dbReference>
<accession>A0A1G2UTZ1</accession>
<dbReference type="NCBIfam" id="TIGR00418">
    <property type="entry name" value="thrS"/>
    <property type="match status" value="1"/>
</dbReference>
<organism evidence="13 14">
    <name type="scientific">Candidatus Zambryskibacteria bacterium RIFCSPLOWO2_12_39_8</name>
    <dbReference type="NCBI Taxonomy" id="1802774"/>
    <lineage>
        <taxon>Bacteria</taxon>
        <taxon>Candidatus Zambryskiibacteriota</taxon>
    </lineage>
</organism>
<evidence type="ECO:0000256" key="10">
    <source>
        <dbReference type="ARBA" id="ARBA00049515"/>
    </source>
</evidence>
<evidence type="ECO:0000256" key="3">
    <source>
        <dbReference type="ARBA" id="ARBA00022598"/>
    </source>
</evidence>
<dbReference type="InterPro" id="IPR036621">
    <property type="entry name" value="Anticodon-bd_dom_sf"/>
</dbReference>
<dbReference type="GO" id="GO:0004829">
    <property type="term" value="F:threonine-tRNA ligase activity"/>
    <property type="evidence" value="ECO:0007669"/>
    <property type="project" value="UniProtKB-UniRule"/>
</dbReference>
<dbReference type="GO" id="GO:0005737">
    <property type="term" value="C:cytoplasm"/>
    <property type="evidence" value="ECO:0007669"/>
    <property type="project" value="UniProtKB-UniRule"/>
</dbReference>
<dbReference type="Gene3D" id="3.30.930.10">
    <property type="entry name" value="Bira Bifunctional Protein, Domain 2"/>
    <property type="match status" value="1"/>
</dbReference>
<keyword evidence="6" id="KW-0862">Zinc</keyword>
<dbReference type="InterPro" id="IPR045864">
    <property type="entry name" value="aa-tRNA-synth_II/BPL/LPL"/>
</dbReference>
<dbReference type="InterPro" id="IPR047246">
    <property type="entry name" value="ThrRS_anticodon"/>
</dbReference>
<dbReference type="PANTHER" id="PTHR11451">
    <property type="entry name" value="THREONINE-TRNA LIGASE"/>
    <property type="match status" value="1"/>
</dbReference>
<keyword evidence="5" id="KW-0547">Nucleotide-binding</keyword>
<evidence type="ECO:0000313" key="13">
    <source>
        <dbReference type="EMBL" id="OHB12869.1"/>
    </source>
</evidence>
<dbReference type="GO" id="GO:0006435">
    <property type="term" value="P:threonyl-tRNA aminoacylation"/>
    <property type="evidence" value="ECO:0007669"/>
    <property type="project" value="UniProtKB-UniRule"/>
</dbReference>
<proteinExistence type="inferred from homology"/>
<dbReference type="FunFam" id="3.40.50.800:FF:000001">
    <property type="entry name" value="Threonine--tRNA ligase"/>
    <property type="match status" value="1"/>
</dbReference>
<dbReference type="EMBL" id="MHWR01000032">
    <property type="protein sequence ID" value="OHB12869.1"/>
    <property type="molecule type" value="Genomic_DNA"/>
</dbReference>
<evidence type="ECO:0000313" key="14">
    <source>
        <dbReference type="Proteomes" id="UP000177154"/>
    </source>
</evidence>
<reference evidence="13 14" key="1">
    <citation type="journal article" date="2016" name="Nat. Commun.">
        <title>Thousands of microbial genomes shed light on interconnected biogeochemical processes in an aquifer system.</title>
        <authorList>
            <person name="Anantharaman K."/>
            <person name="Brown C.T."/>
            <person name="Hug L.A."/>
            <person name="Sharon I."/>
            <person name="Castelle C.J."/>
            <person name="Probst A.J."/>
            <person name="Thomas B.C."/>
            <person name="Singh A."/>
            <person name="Wilkins M.J."/>
            <person name="Karaoz U."/>
            <person name="Brodie E.L."/>
            <person name="Williams K.H."/>
            <person name="Hubbard S.S."/>
            <person name="Banfield J.F."/>
        </authorList>
    </citation>
    <scope>NUCLEOTIDE SEQUENCE [LARGE SCALE GENOMIC DNA]</scope>
</reference>
<dbReference type="InterPro" id="IPR002314">
    <property type="entry name" value="aa-tRNA-synt_IIb"/>
</dbReference>
<dbReference type="InterPro" id="IPR004154">
    <property type="entry name" value="Anticodon-bd"/>
</dbReference>
<dbReference type="Pfam" id="PF00587">
    <property type="entry name" value="tRNA-synt_2b"/>
    <property type="match status" value="1"/>
</dbReference>
<dbReference type="CDD" id="cd00860">
    <property type="entry name" value="ThrRS_anticodon"/>
    <property type="match status" value="1"/>
</dbReference>
<dbReference type="SUPFAM" id="SSF52954">
    <property type="entry name" value="Class II aaRS ABD-related"/>
    <property type="match status" value="1"/>
</dbReference>
<sequence>MESDKDRDHKKLGKELELFTFSDSVGKGLPLWLPKGATVRRELERFIVDEEIRRGYLHVRTPDIAKLDLYKKSGHYPMYKEKMYAPIVIDDEEFMLRPMTCPHHFELYLSKPRSYKDLPMRIAELAQLYRYEQSGELMGLQRVRAFCLSDAHIICKDEKQAVDEIGKALDLIEYINSIFGLKLGKDYWYVLSLGDRENTEKYYKDDAGWDKAETLLRDAMKKRGVDFKEAKDDAAFYGPKIDINMKNANGKEDTAFTVQYDLSSPQRFNLKYIGDDGKEHNAFVVHRSSIGAIERIMAFLIEKYNGAFPLWLSPVQIKILSIGEGHIEYAKDVLEKLKAENIRAELDDSNESLGKKVRNAKTDKVPYVAVVGDKEVRDMKISLESRDKGKLGEFEINKLISKLVEEIKNLT</sequence>
<dbReference type="PRINTS" id="PR01047">
    <property type="entry name" value="TRNASYNTHTHR"/>
</dbReference>
<dbReference type="CDD" id="cd00771">
    <property type="entry name" value="ThrRS_core"/>
    <property type="match status" value="1"/>
</dbReference>
<name>A0A1G2UTZ1_9BACT</name>
<dbReference type="AlphaFoldDB" id="A0A1G2UTZ1"/>
<dbReference type="FunFam" id="3.30.930.10:FF:000002">
    <property type="entry name" value="Threonine--tRNA ligase"/>
    <property type="match status" value="1"/>
</dbReference>
<dbReference type="GO" id="GO:0005524">
    <property type="term" value="F:ATP binding"/>
    <property type="evidence" value="ECO:0007669"/>
    <property type="project" value="UniProtKB-KW"/>
</dbReference>
<dbReference type="Gene3D" id="3.40.50.800">
    <property type="entry name" value="Anticodon-binding domain"/>
    <property type="match status" value="1"/>
</dbReference>
<comment type="catalytic activity">
    <reaction evidence="10">
        <text>tRNA(Thr) + L-threonine + ATP = L-threonyl-tRNA(Thr) + AMP + diphosphate + H(+)</text>
        <dbReference type="Rhea" id="RHEA:24624"/>
        <dbReference type="Rhea" id="RHEA-COMP:9670"/>
        <dbReference type="Rhea" id="RHEA-COMP:9704"/>
        <dbReference type="ChEBI" id="CHEBI:15378"/>
        <dbReference type="ChEBI" id="CHEBI:30616"/>
        <dbReference type="ChEBI" id="CHEBI:33019"/>
        <dbReference type="ChEBI" id="CHEBI:57926"/>
        <dbReference type="ChEBI" id="CHEBI:78442"/>
        <dbReference type="ChEBI" id="CHEBI:78534"/>
        <dbReference type="ChEBI" id="CHEBI:456215"/>
        <dbReference type="EC" id="6.1.1.3"/>
    </reaction>
</comment>
<evidence type="ECO:0000256" key="4">
    <source>
        <dbReference type="ARBA" id="ARBA00022723"/>
    </source>
</evidence>
<comment type="similarity">
    <text evidence="1">Belongs to the class-II aminoacyl-tRNA synthetase family.</text>
</comment>
<evidence type="ECO:0000256" key="8">
    <source>
        <dbReference type="ARBA" id="ARBA00022917"/>
    </source>
</evidence>
<keyword evidence="3 13" id="KW-0436">Ligase</keyword>
<dbReference type="GO" id="GO:0046872">
    <property type="term" value="F:metal ion binding"/>
    <property type="evidence" value="ECO:0007669"/>
    <property type="project" value="UniProtKB-KW"/>
</dbReference>
<dbReference type="InterPro" id="IPR006195">
    <property type="entry name" value="aa-tRNA-synth_II"/>
</dbReference>
<protein>
    <recommendedName>
        <fullName evidence="2 11">Threonine--tRNA ligase</fullName>
        <ecNumber evidence="2 11">6.1.1.3</ecNumber>
    </recommendedName>
</protein>
<keyword evidence="8" id="KW-0648">Protein biosynthesis</keyword>
<dbReference type="InterPro" id="IPR033728">
    <property type="entry name" value="ThrRS_core"/>
</dbReference>
<comment type="caution">
    <text evidence="13">The sequence shown here is derived from an EMBL/GenBank/DDBJ whole genome shotgun (WGS) entry which is preliminary data.</text>
</comment>
<dbReference type="Pfam" id="PF03129">
    <property type="entry name" value="HGTP_anticodon"/>
    <property type="match status" value="1"/>
</dbReference>
<evidence type="ECO:0000256" key="9">
    <source>
        <dbReference type="ARBA" id="ARBA00023146"/>
    </source>
</evidence>
<dbReference type="Proteomes" id="UP000177154">
    <property type="component" value="Unassembled WGS sequence"/>
</dbReference>
<keyword evidence="7" id="KW-0067">ATP-binding</keyword>
<evidence type="ECO:0000259" key="12">
    <source>
        <dbReference type="PROSITE" id="PS50862"/>
    </source>
</evidence>
<dbReference type="EC" id="6.1.1.3" evidence="2 11"/>